<dbReference type="CDD" id="cd18808">
    <property type="entry name" value="SF1_C_Upf1"/>
    <property type="match status" value="1"/>
</dbReference>
<reference evidence="20" key="2">
    <citation type="submission" date="2023-05" db="EMBL/GenBank/DDBJ databases">
        <authorList>
            <person name="Fouks B."/>
        </authorList>
    </citation>
    <scope>NUCLEOTIDE SEQUENCE</scope>
    <source>
        <strain evidence="20">Stay&amp;Tobe</strain>
        <tissue evidence="20">Testes</tissue>
    </source>
</reference>
<dbReference type="InterPro" id="IPR041677">
    <property type="entry name" value="DNA2/NAM7_AAA_11"/>
</dbReference>
<evidence type="ECO:0000313" key="21">
    <source>
        <dbReference type="Proteomes" id="UP001233999"/>
    </source>
</evidence>
<dbReference type="InterPro" id="IPR027417">
    <property type="entry name" value="P-loop_NTPase"/>
</dbReference>
<dbReference type="GO" id="GO:0003723">
    <property type="term" value="F:RNA binding"/>
    <property type="evidence" value="ECO:0007669"/>
    <property type="project" value="UniProtKB-KW"/>
</dbReference>
<dbReference type="GO" id="GO:0008270">
    <property type="term" value="F:zinc ion binding"/>
    <property type="evidence" value="ECO:0007669"/>
    <property type="project" value="UniProtKB-KW"/>
</dbReference>
<proteinExistence type="inferred from homology"/>
<evidence type="ECO:0000256" key="11">
    <source>
        <dbReference type="ARBA" id="ARBA00022840"/>
    </source>
</evidence>
<dbReference type="CDD" id="cd18044">
    <property type="entry name" value="DEXXQc_SMUBP2"/>
    <property type="match status" value="1"/>
</dbReference>
<dbReference type="Gene3D" id="3.40.50.300">
    <property type="entry name" value="P-loop containing nucleotide triphosphate hydrolases"/>
    <property type="match status" value="2"/>
</dbReference>
<dbReference type="GO" id="GO:0005694">
    <property type="term" value="C:chromosome"/>
    <property type="evidence" value="ECO:0007669"/>
    <property type="project" value="UniProtKB-ARBA"/>
</dbReference>
<dbReference type="Gene3D" id="3.30.1370.50">
    <property type="entry name" value="R3H-like domain"/>
    <property type="match status" value="1"/>
</dbReference>
<dbReference type="Gene3D" id="2.40.30.270">
    <property type="match status" value="1"/>
</dbReference>
<evidence type="ECO:0000256" key="2">
    <source>
        <dbReference type="ARBA" id="ARBA00004496"/>
    </source>
</evidence>
<keyword evidence="16" id="KW-0175">Coiled coil</keyword>
<dbReference type="GO" id="GO:0005524">
    <property type="term" value="F:ATP binding"/>
    <property type="evidence" value="ECO:0007669"/>
    <property type="project" value="UniProtKB-KW"/>
</dbReference>
<evidence type="ECO:0000256" key="9">
    <source>
        <dbReference type="ARBA" id="ARBA00022806"/>
    </source>
</evidence>
<dbReference type="Gene3D" id="4.10.1110.10">
    <property type="entry name" value="AN1-like Zinc finger"/>
    <property type="match status" value="1"/>
</dbReference>
<feature type="compositionally biased region" description="Polar residues" evidence="17">
    <location>
        <begin position="778"/>
        <end position="789"/>
    </location>
</feature>
<dbReference type="InterPro" id="IPR014001">
    <property type="entry name" value="Helicase_ATP-bd"/>
</dbReference>
<evidence type="ECO:0000256" key="1">
    <source>
        <dbReference type="ARBA" id="ARBA00004123"/>
    </source>
</evidence>
<feature type="domain" description="AN1-type" evidence="18">
    <location>
        <begin position="877"/>
        <end position="926"/>
    </location>
</feature>
<dbReference type="Pfam" id="PF01424">
    <property type="entry name" value="R3H"/>
    <property type="match status" value="1"/>
</dbReference>
<sequence>MDIFYEIEITNFVAKHLSLIEEERREECNQSEKFIQSSHDGVYVKHLNISSYRSCLGGFVLVEFRNAKNKVLQDHNLSHGDVVGVFEGTDMQNTQIAHGVVKFCKDGVIAISFEDINFSDDEHKTYSLVKLANDITYSRLKASLKKLSSISKQPRRVLAEILFGNGNDLEQIQLSPSILNDSGELKFVNLNLHPAQKEAVKFALTMKNLAVIHGPPGTGKTTTLVEIILQLVKLGNKILVCAPSNVAIDNLLEKLSCNRVKMVRLGHPARIMEDLSKYSLDAIVDSDDNSELVRDIRKEMNKVLKKLNLKCTKESRTELRSELKNLRKELQGRESRAIVEVLRRADIVLSTLVTASDQGPLKHVAEEHFDCVIIDECSQALEAACWIVLPRATKAILAGDHLQLPPTILSKKAELEGLGLSLMERVINKFGEKIYRILKCQFRMHSDIMNWPSNEMYNGVLEAHSSVANHLLKDIPSVKSVDETEMTLLFVDTSDSQFEEEEDSKTSYCNKGEAGIISLLVRKLVAANVPEMSIAVITPYNYQVEMIKSYLEDLKGVEIRSVDGFQGREKEAVLLSLVRSNPNRKLGFITDRRRLNVAVSRARRFLCVVSDSRTVCYDSTMKSLIDYITENGIVNMSEQYVSHIEMPKGTMHLKKCMPKQKIHSELKVSSTPEKNKKQKSSLNKSQNVKPKAEDTLNIKNNEFLKEDRWFSVLQDFLNSKKQELKFSKSISSYDRRLIHEAAEKLQINHVSLGEGNERYIVISKPSKTDIPKEKNKSRNNCASKESSLVLNNSDKEARNIVETLQNISKEAHEQNNSQHNVSKKSETIENQFVSAGNQEEQSTYKITEKKKKQEKVNKKFKKKQDSEDFECLIAEFQEMDKRCPWGNCKVLSELVGLTCVHCKQRFCLTHGFPEIHGCGEAARKLARHEFRSPRPPKIDPLKRNAASKKLEKKLQQMADDRKPQKKDI</sequence>
<dbReference type="Pfam" id="PF13086">
    <property type="entry name" value="AAA_11"/>
    <property type="match status" value="1"/>
</dbReference>
<dbReference type="InterPro" id="IPR000058">
    <property type="entry name" value="Znf_AN1"/>
</dbReference>
<keyword evidence="5" id="KW-0479">Metal-binding</keyword>
<keyword evidence="12" id="KW-0694">RNA-binding</keyword>
<keyword evidence="11" id="KW-0067">ATP-binding</keyword>
<dbReference type="PANTHER" id="PTHR43788">
    <property type="entry name" value="DNA2/NAM7 HELICASE FAMILY MEMBER"/>
    <property type="match status" value="1"/>
</dbReference>
<evidence type="ECO:0000259" key="19">
    <source>
        <dbReference type="PROSITE" id="PS51061"/>
    </source>
</evidence>
<dbReference type="GO" id="GO:0003677">
    <property type="term" value="F:DNA binding"/>
    <property type="evidence" value="ECO:0007669"/>
    <property type="project" value="UniProtKB-ARBA"/>
</dbReference>
<dbReference type="SUPFAM" id="SSF82708">
    <property type="entry name" value="R3H domain"/>
    <property type="match status" value="1"/>
</dbReference>
<dbReference type="SMART" id="SM00154">
    <property type="entry name" value="ZnF_AN1"/>
    <property type="match status" value="1"/>
</dbReference>
<keyword evidence="13" id="KW-0539">Nucleus</keyword>
<dbReference type="SMART" id="SM00382">
    <property type="entry name" value="AAA"/>
    <property type="match status" value="1"/>
</dbReference>
<dbReference type="SUPFAM" id="SSF52540">
    <property type="entry name" value="P-loop containing nucleoside triphosphate hydrolases"/>
    <property type="match status" value="1"/>
</dbReference>
<keyword evidence="9" id="KW-0347">Helicase</keyword>
<dbReference type="CDD" id="cd02325">
    <property type="entry name" value="R3H"/>
    <property type="match status" value="1"/>
</dbReference>
<keyword evidence="4" id="KW-0963">Cytoplasm</keyword>
<evidence type="ECO:0000256" key="15">
    <source>
        <dbReference type="PROSITE-ProRule" id="PRU00449"/>
    </source>
</evidence>
<dbReference type="Proteomes" id="UP001233999">
    <property type="component" value="Unassembled WGS sequence"/>
</dbReference>
<evidence type="ECO:0000256" key="10">
    <source>
        <dbReference type="ARBA" id="ARBA00022833"/>
    </source>
</evidence>
<reference evidence="20" key="1">
    <citation type="journal article" date="2023" name="IScience">
        <title>Live-bearing cockroach genome reveals convergent evolutionary mechanisms linked to viviparity in insects and beyond.</title>
        <authorList>
            <person name="Fouks B."/>
            <person name="Harrison M.C."/>
            <person name="Mikhailova A.A."/>
            <person name="Marchal E."/>
            <person name="English S."/>
            <person name="Carruthers M."/>
            <person name="Jennings E.C."/>
            <person name="Chiamaka E.L."/>
            <person name="Frigard R.A."/>
            <person name="Pippel M."/>
            <person name="Attardo G.M."/>
            <person name="Benoit J.B."/>
            <person name="Bornberg-Bauer E."/>
            <person name="Tobe S.S."/>
        </authorList>
    </citation>
    <scope>NUCLEOTIDE SEQUENCE</scope>
    <source>
        <strain evidence="20">Stay&amp;Tobe</strain>
    </source>
</reference>
<comment type="catalytic activity">
    <reaction evidence="14">
        <text>ATP + H2O = ADP + phosphate + H(+)</text>
        <dbReference type="Rhea" id="RHEA:13065"/>
        <dbReference type="ChEBI" id="CHEBI:15377"/>
        <dbReference type="ChEBI" id="CHEBI:15378"/>
        <dbReference type="ChEBI" id="CHEBI:30616"/>
        <dbReference type="ChEBI" id="CHEBI:43474"/>
        <dbReference type="ChEBI" id="CHEBI:456216"/>
        <dbReference type="EC" id="3.6.4.12"/>
    </reaction>
    <physiologicalReaction direction="left-to-right" evidence="14">
        <dbReference type="Rhea" id="RHEA:13066"/>
    </physiologicalReaction>
</comment>
<accession>A0AAD7Z3Z5</accession>
<keyword evidence="6" id="KW-0547">Nucleotide-binding</keyword>
<evidence type="ECO:0000256" key="4">
    <source>
        <dbReference type="ARBA" id="ARBA00022490"/>
    </source>
</evidence>
<dbReference type="SMART" id="SM00393">
    <property type="entry name" value="R3H"/>
    <property type="match status" value="1"/>
</dbReference>
<dbReference type="EMBL" id="JASPKZ010010694">
    <property type="protein sequence ID" value="KAJ9573588.1"/>
    <property type="molecule type" value="Genomic_DNA"/>
</dbReference>
<keyword evidence="10" id="KW-0862">Zinc</keyword>
<feature type="compositionally biased region" description="Low complexity" evidence="17">
    <location>
        <begin position="680"/>
        <end position="689"/>
    </location>
</feature>
<dbReference type="Pfam" id="PF01428">
    <property type="entry name" value="zf-AN1"/>
    <property type="match status" value="1"/>
</dbReference>
<evidence type="ECO:0000256" key="17">
    <source>
        <dbReference type="SAM" id="MobiDB-lite"/>
    </source>
</evidence>
<dbReference type="InterPro" id="IPR047187">
    <property type="entry name" value="SF1_C_Upf1"/>
</dbReference>
<evidence type="ECO:0000256" key="5">
    <source>
        <dbReference type="ARBA" id="ARBA00022723"/>
    </source>
</evidence>
<dbReference type="GO" id="GO:0005634">
    <property type="term" value="C:nucleus"/>
    <property type="evidence" value="ECO:0007669"/>
    <property type="project" value="UniProtKB-SubCell"/>
</dbReference>
<dbReference type="FunFam" id="3.40.50.300:FF:000326">
    <property type="entry name" value="P-loop containing nucleoside triphosphate hydrolase"/>
    <property type="match status" value="1"/>
</dbReference>
<dbReference type="SUPFAM" id="SSF118310">
    <property type="entry name" value="AN1-like Zinc finger"/>
    <property type="match status" value="1"/>
</dbReference>
<evidence type="ECO:0000256" key="12">
    <source>
        <dbReference type="ARBA" id="ARBA00022884"/>
    </source>
</evidence>
<dbReference type="PROSITE" id="PS51039">
    <property type="entry name" value="ZF_AN1"/>
    <property type="match status" value="1"/>
</dbReference>
<dbReference type="SMART" id="SM00487">
    <property type="entry name" value="DEXDc"/>
    <property type="match status" value="1"/>
</dbReference>
<dbReference type="Pfam" id="PF21138">
    <property type="entry name" value="SMUBP-2_HCS1_1B"/>
    <property type="match status" value="1"/>
</dbReference>
<feature type="region of interest" description="Disordered" evidence="17">
    <location>
        <begin position="768"/>
        <end position="789"/>
    </location>
</feature>
<evidence type="ECO:0008006" key="22">
    <source>
        <dbReference type="Google" id="ProtNLM"/>
    </source>
</evidence>
<evidence type="ECO:0000256" key="14">
    <source>
        <dbReference type="ARBA" id="ARBA00048432"/>
    </source>
</evidence>
<dbReference type="AlphaFoldDB" id="A0AAD7Z3Z5"/>
<dbReference type="PROSITE" id="PS51061">
    <property type="entry name" value="R3H"/>
    <property type="match status" value="1"/>
</dbReference>
<evidence type="ECO:0000256" key="3">
    <source>
        <dbReference type="ARBA" id="ARBA00007913"/>
    </source>
</evidence>
<name>A0AAD7Z3Z5_DIPPU</name>
<evidence type="ECO:0000256" key="13">
    <source>
        <dbReference type="ARBA" id="ARBA00023242"/>
    </source>
</evidence>
<dbReference type="FunFam" id="3.30.1370.50:FF:000002">
    <property type="entry name" value="Immunoglobulin mu DNA-binding protein 2"/>
    <property type="match status" value="1"/>
</dbReference>
<dbReference type="Pfam" id="PF13087">
    <property type="entry name" value="AAA_12"/>
    <property type="match status" value="1"/>
</dbReference>
<dbReference type="InterPro" id="IPR003593">
    <property type="entry name" value="AAA+_ATPase"/>
</dbReference>
<keyword evidence="21" id="KW-1185">Reference proteome</keyword>
<comment type="similarity">
    <text evidence="3">Belongs to the DNA2/NAM7 helicase family.</text>
</comment>
<dbReference type="InterPro" id="IPR050534">
    <property type="entry name" value="Coronavir_polyprotein_1ab"/>
</dbReference>
<protein>
    <recommendedName>
        <fullName evidence="22">DNA-binding protein SMUBP-2</fullName>
    </recommendedName>
</protein>
<feature type="region of interest" description="Disordered" evidence="17">
    <location>
        <begin position="662"/>
        <end position="694"/>
    </location>
</feature>
<evidence type="ECO:0000256" key="6">
    <source>
        <dbReference type="ARBA" id="ARBA00022741"/>
    </source>
</evidence>
<dbReference type="InterPro" id="IPR036867">
    <property type="entry name" value="R3H_dom_sf"/>
</dbReference>
<dbReference type="InterPro" id="IPR041679">
    <property type="entry name" value="DNA2/NAM7-like_C"/>
</dbReference>
<organism evidence="20 21">
    <name type="scientific">Diploptera punctata</name>
    <name type="common">Pacific beetle cockroach</name>
    <dbReference type="NCBI Taxonomy" id="6984"/>
    <lineage>
        <taxon>Eukaryota</taxon>
        <taxon>Metazoa</taxon>
        <taxon>Ecdysozoa</taxon>
        <taxon>Arthropoda</taxon>
        <taxon>Hexapoda</taxon>
        <taxon>Insecta</taxon>
        <taxon>Pterygota</taxon>
        <taxon>Neoptera</taxon>
        <taxon>Polyneoptera</taxon>
        <taxon>Dictyoptera</taxon>
        <taxon>Blattodea</taxon>
        <taxon>Blaberoidea</taxon>
        <taxon>Blaberidae</taxon>
        <taxon>Diplopterinae</taxon>
        <taxon>Diploptera</taxon>
    </lineage>
</organism>
<evidence type="ECO:0000259" key="18">
    <source>
        <dbReference type="PROSITE" id="PS51039"/>
    </source>
</evidence>
<evidence type="ECO:0000313" key="20">
    <source>
        <dbReference type="EMBL" id="KAJ9573588.1"/>
    </source>
</evidence>
<dbReference type="InterPro" id="IPR048761">
    <property type="entry name" value="SMUBP-2_HCS1_1B"/>
</dbReference>
<gene>
    <name evidence="20" type="ORF">L9F63_009042</name>
</gene>
<dbReference type="GO" id="GO:0005737">
    <property type="term" value="C:cytoplasm"/>
    <property type="evidence" value="ECO:0007669"/>
    <property type="project" value="UniProtKB-SubCell"/>
</dbReference>
<keyword evidence="8" id="KW-0378">Hydrolase</keyword>
<dbReference type="GO" id="GO:0016787">
    <property type="term" value="F:hydrolase activity"/>
    <property type="evidence" value="ECO:0007669"/>
    <property type="project" value="UniProtKB-KW"/>
</dbReference>
<evidence type="ECO:0000256" key="7">
    <source>
        <dbReference type="ARBA" id="ARBA00022771"/>
    </source>
</evidence>
<feature type="domain" description="R3H" evidence="19">
    <location>
        <begin position="703"/>
        <end position="766"/>
    </location>
</feature>
<comment type="subcellular location">
    <subcellularLocation>
        <location evidence="2">Cytoplasm</location>
    </subcellularLocation>
    <subcellularLocation>
        <location evidence="1">Nucleus</location>
    </subcellularLocation>
</comment>
<dbReference type="InterPro" id="IPR001374">
    <property type="entry name" value="R3H_dom"/>
</dbReference>
<feature type="region of interest" description="Disordered" evidence="17">
    <location>
        <begin position="929"/>
        <end position="968"/>
    </location>
</feature>
<keyword evidence="7 15" id="KW-0863">Zinc-finger</keyword>
<comment type="caution">
    <text evidence="20">The sequence shown here is derived from an EMBL/GenBank/DDBJ whole genome shotgun (WGS) entry which is preliminary data.</text>
</comment>
<evidence type="ECO:0000256" key="16">
    <source>
        <dbReference type="SAM" id="Coils"/>
    </source>
</evidence>
<evidence type="ECO:0000256" key="8">
    <source>
        <dbReference type="ARBA" id="ARBA00022801"/>
    </source>
</evidence>
<dbReference type="InterPro" id="IPR035896">
    <property type="entry name" value="AN1-like_Znf"/>
</dbReference>
<feature type="coiled-coil region" evidence="16">
    <location>
        <begin position="309"/>
        <end position="336"/>
    </location>
</feature>
<dbReference type="GO" id="GO:0043139">
    <property type="term" value="F:5'-3' DNA helicase activity"/>
    <property type="evidence" value="ECO:0007669"/>
    <property type="project" value="TreeGrafter"/>
</dbReference>
<dbReference type="PANTHER" id="PTHR43788:SF8">
    <property type="entry name" value="DNA-BINDING PROTEIN SMUBP-2"/>
    <property type="match status" value="1"/>
</dbReference>